<keyword evidence="3" id="KW-1185">Reference proteome</keyword>
<gene>
    <name evidence="2" type="ORF">SHERM_27649</name>
</gene>
<feature type="region of interest" description="Disordered" evidence="1">
    <location>
        <begin position="1"/>
        <end position="106"/>
    </location>
</feature>
<feature type="compositionally biased region" description="Basic and acidic residues" evidence="1">
    <location>
        <begin position="74"/>
        <end position="88"/>
    </location>
</feature>
<feature type="compositionally biased region" description="Polar residues" evidence="1">
    <location>
        <begin position="63"/>
        <end position="72"/>
    </location>
</feature>
<sequence length="217" mass="23894">MQPHRQFFTSLKHLEKRLKLENHHHDPPPAAPPPPPPPTDPITTAPQSESLGTPIYINPIPFASTNPSNPQDSEAPHEFLTESSDPPHHVNQPTADKTAGPAEKSSLDHDIDRLMQLLRLSETGVKEGACNVGCDDWFCRKIVGAKGPKSAEEAERLEGWIRWSIDGEIKEPFGLVHLLLGKASIVQSGDYDEFGGFGGFVFPSTIDEFLRNDPPVE</sequence>
<dbReference type="Proteomes" id="UP001153555">
    <property type="component" value="Unassembled WGS sequence"/>
</dbReference>
<evidence type="ECO:0000313" key="2">
    <source>
        <dbReference type="EMBL" id="CAA0832352.1"/>
    </source>
</evidence>
<evidence type="ECO:0000256" key="1">
    <source>
        <dbReference type="SAM" id="MobiDB-lite"/>
    </source>
</evidence>
<proteinExistence type="predicted"/>
<accession>A0A9N7RIP1</accession>
<name>A0A9N7RIP1_STRHE</name>
<dbReference type="OrthoDB" id="1932225at2759"/>
<dbReference type="AlphaFoldDB" id="A0A9N7RIP1"/>
<feature type="compositionally biased region" description="Pro residues" evidence="1">
    <location>
        <begin position="28"/>
        <end position="40"/>
    </location>
</feature>
<organism evidence="2 3">
    <name type="scientific">Striga hermonthica</name>
    <name type="common">Purple witchweed</name>
    <name type="synonym">Buchnera hermonthica</name>
    <dbReference type="NCBI Taxonomy" id="68872"/>
    <lineage>
        <taxon>Eukaryota</taxon>
        <taxon>Viridiplantae</taxon>
        <taxon>Streptophyta</taxon>
        <taxon>Embryophyta</taxon>
        <taxon>Tracheophyta</taxon>
        <taxon>Spermatophyta</taxon>
        <taxon>Magnoliopsida</taxon>
        <taxon>eudicotyledons</taxon>
        <taxon>Gunneridae</taxon>
        <taxon>Pentapetalae</taxon>
        <taxon>asterids</taxon>
        <taxon>lamiids</taxon>
        <taxon>Lamiales</taxon>
        <taxon>Orobanchaceae</taxon>
        <taxon>Buchnereae</taxon>
        <taxon>Striga</taxon>
    </lineage>
</organism>
<reference evidence="2" key="1">
    <citation type="submission" date="2019-12" db="EMBL/GenBank/DDBJ databases">
        <authorList>
            <person name="Scholes J."/>
        </authorList>
    </citation>
    <scope>NUCLEOTIDE SEQUENCE</scope>
</reference>
<feature type="compositionally biased region" description="Basic and acidic residues" evidence="1">
    <location>
        <begin position="17"/>
        <end position="27"/>
    </location>
</feature>
<protein>
    <submittedName>
        <fullName evidence="2">Uncharacterized protein</fullName>
    </submittedName>
</protein>
<dbReference type="EMBL" id="CACSLK010027833">
    <property type="protein sequence ID" value="CAA0832352.1"/>
    <property type="molecule type" value="Genomic_DNA"/>
</dbReference>
<comment type="caution">
    <text evidence="2">The sequence shown here is derived from an EMBL/GenBank/DDBJ whole genome shotgun (WGS) entry which is preliminary data.</text>
</comment>
<evidence type="ECO:0000313" key="3">
    <source>
        <dbReference type="Proteomes" id="UP001153555"/>
    </source>
</evidence>